<name>A0A915PXI9_9BILA</name>
<dbReference type="Gene3D" id="3.30.60.190">
    <property type="match status" value="1"/>
</dbReference>
<dbReference type="Proteomes" id="UP000887581">
    <property type="component" value="Unplaced"/>
</dbReference>
<feature type="domain" description="HIT-type" evidence="2">
    <location>
        <begin position="8"/>
        <end position="41"/>
    </location>
</feature>
<dbReference type="PANTHER" id="PTHR15555">
    <property type="entry name" value="ZINC FINGER HIT DOMAIN CONTAINING PROTEIN 2 PROTEIN FON -RELATED"/>
    <property type="match status" value="1"/>
</dbReference>
<keyword evidence="1" id="KW-0863">Zinc-finger</keyword>
<evidence type="ECO:0000256" key="1">
    <source>
        <dbReference type="PROSITE-ProRule" id="PRU00453"/>
    </source>
</evidence>
<reference evidence="4" key="1">
    <citation type="submission" date="2022-11" db="UniProtKB">
        <authorList>
            <consortium name="WormBaseParasite"/>
        </authorList>
    </citation>
    <scope>IDENTIFICATION</scope>
</reference>
<protein>
    <submittedName>
        <fullName evidence="4">HIT-type domain-containing protein</fullName>
    </submittedName>
</protein>
<dbReference type="PROSITE" id="PS51083">
    <property type="entry name" value="ZF_HIT"/>
    <property type="match status" value="1"/>
</dbReference>
<evidence type="ECO:0000313" key="3">
    <source>
        <dbReference type="Proteomes" id="UP000887581"/>
    </source>
</evidence>
<proteinExistence type="predicted"/>
<dbReference type="PANTHER" id="PTHR15555:SF0">
    <property type="entry name" value="ZINC FINGER HIT DOMAIN-CONTAINING PROTEIN 2"/>
    <property type="match status" value="1"/>
</dbReference>
<keyword evidence="1" id="KW-0479">Metal-binding</keyword>
<dbReference type="GO" id="GO:0008270">
    <property type="term" value="F:zinc ion binding"/>
    <property type="evidence" value="ECO:0007669"/>
    <property type="project" value="UniProtKB-UniRule"/>
</dbReference>
<accession>A0A915PXI9</accession>
<evidence type="ECO:0000259" key="2">
    <source>
        <dbReference type="PROSITE" id="PS51083"/>
    </source>
</evidence>
<dbReference type="WBParaSite" id="sdigi.contig339.g7562.t1">
    <property type="protein sequence ID" value="sdigi.contig339.g7562.t1"/>
    <property type="gene ID" value="sdigi.contig339.g7562"/>
</dbReference>
<dbReference type="AlphaFoldDB" id="A0A915PXI9"/>
<keyword evidence="1" id="KW-0862">Zinc</keyword>
<sequence>MQEERISCLACGSLDSLNICPRCALAYCCVKCYRSEEHRECSESFYRECVEQELRRRGDAQNSPRSFEEFMNEEGAEDFSADMECEGTSDQIMDSDDENDDSYLDKIKDGCISEYQSAEERELDRQLTLLGIGTDNESLLSSLTDPEKKSFSLFYDKLLAQEAGLDRSVFAKKQEPK</sequence>
<keyword evidence="3" id="KW-1185">Reference proteome</keyword>
<organism evidence="3 4">
    <name type="scientific">Setaria digitata</name>
    <dbReference type="NCBI Taxonomy" id="48799"/>
    <lineage>
        <taxon>Eukaryota</taxon>
        <taxon>Metazoa</taxon>
        <taxon>Ecdysozoa</taxon>
        <taxon>Nematoda</taxon>
        <taxon>Chromadorea</taxon>
        <taxon>Rhabditida</taxon>
        <taxon>Spirurina</taxon>
        <taxon>Spiruromorpha</taxon>
        <taxon>Filarioidea</taxon>
        <taxon>Setariidae</taxon>
        <taxon>Setaria</taxon>
    </lineage>
</organism>
<dbReference type="InterPro" id="IPR039646">
    <property type="entry name" value="ZNHIT2"/>
</dbReference>
<evidence type="ECO:0000313" key="4">
    <source>
        <dbReference type="WBParaSite" id="sdigi.contig339.g7562.t1"/>
    </source>
</evidence>
<dbReference type="InterPro" id="IPR007529">
    <property type="entry name" value="Znf_HIT"/>
</dbReference>